<feature type="transmembrane region" description="Helical" evidence="5">
    <location>
        <begin position="136"/>
        <end position="155"/>
    </location>
</feature>
<evidence type="ECO:0000256" key="4">
    <source>
        <dbReference type="ARBA" id="ARBA00023136"/>
    </source>
</evidence>
<dbReference type="InterPro" id="IPR051533">
    <property type="entry name" value="WaaL-like"/>
</dbReference>
<sequence length="437" mass="50186">MGKFAIIFLLTFGGGIFATLAIDASWGVYAWIIEYFFNPKIRWWYHQLPELRYSFLIILSILVSWFIRRKKYSHNRLLDLPQTKWIAAMVAMCGLINFWAAWPEMHWLYFTAFAKLVVIIAVVYKVIDTPLKLERMIWAYMFGAFYIGWIAFSYGRTSGGRLEGVGFTDGMDVNAVAAAISSVIPLVVYYVFYEEKIILRVITVGFLAFMLNALIIANSRGGFLGLVVAMAYYFLRTFFSSVSGKEAKRFQFILMGCCAVGMFFYLADAAFWERMSTLGQAADQAKTTAGRTYFWVKTFDLVREHPFGVGIWGYQYLSPEFIPPEMLTYGEFGARRAVHSTIFQSFAEYGYLGLLLLGGLVVSNFRFIWRVQKWLLAENLHKLYLKSVSIESAFVAFLVPALFIDRLYAQSLYIDIALIACFGNIYMLQLQKKDNEQ</sequence>
<keyword evidence="8" id="KW-1185">Reference proteome</keyword>
<evidence type="ECO:0000313" key="8">
    <source>
        <dbReference type="Proteomes" id="UP001063350"/>
    </source>
</evidence>
<feature type="transmembrane region" description="Helical" evidence="5">
    <location>
        <begin position="51"/>
        <end position="67"/>
    </location>
</feature>
<feature type="transmembrane region" description="Helical" evidence="5">
    <location>
        <begin position="83"/>
        <end position="101"/>
    </location>
</feature>
<feature type="transmembrane region" description="Helical" evidence="5">
    <location>
        <begin position="223"/>
        <end position="240"/>
    </location>
</feature>
<evidence type="ECO:0000256" key="5">
    <source>
        <dbReference type="SAM" id="Phobius"/>
    </source>
</evidence>
<keyword evidence="2 5" id="KW-0812">Transmembrane</keyword>
<protein>
    <recommendedName>
        <fullName evidence="6">O-antigen ligase-related domain-containing protein</fullName>
    </recommendedName>
</protein>
<dbReference type="PANTHER" id="PTHR37422:SF13">
    <property type="entry name" value="LIPOPOLYSACCHARIDE BIOSYNTHESIS PROTEIN PA4999-RELATED"/>
    <property type="match status" value="1"/>
</dbReference>
<feature type="transmembrane region" description="Helical" evidence="5">
    <location>
        <begin position="175"/>
        <end position="192"/>
    </location>
</feature>
<dbReference type="EMBL" id="AP024233">
    <property type="protein sequence ID" value="BCO07676.1"/>
    <property type="molecule type" value="Genomic_DNA"/>
</dbReference>
<feature type="transmembrane region" description="Helical" evidence="5">
    <location>
        <begin position="7"/>
        <end position="31"/>
    </location>
</feature>
<evidence type="ECO:0000256" key="1">
    <source>
        <dbReference type="ARBA" id="ARBA00004141"/>
    </source>
</evidence>
<dbReference type="InterPro" id="IPR007016">
    <property type="entry name" value="O-antigen_ligase-rel_domated"/>
</dbReference>
<comment type="subcellular location">
    <subcellularLocation>
        <location evidence="1">Membrane</location>
        <topology evidence="1">Multi-pass membrane protein</topology>
    </subcellularLocation>
</comment>
<dbReference type="PANTHER" id="PTHR37422">
    <property type="entry name" value="TEICHURONIC ACID BIOSYNTHESIS PROTEIN TUAE"/>
    <property type="match status" value="1"/>
</dbReference>
<gene>
    <name evidence="7" type="ORF">GF1_00520</name>
</gene>
<feature type="domain" description="O-antigen ligase-related" evidence="6">
    <location>
        <begin position="206"/>
        <end position="357"/>
    </location>
</feature>
<organism evidence="7 8">
    <name type="scientific">Desulfolithobacter dissulfuricans</name>
    <dbReference type="NCBI Taxonomy" id="2795293"/>
    <lineage>
        <taxon>Bacteria</taxon>
        <taxon>Pseudomonadati</taxon>
        <taxon>Thermodesulfobacteriota</taxon>
        <taxon>Desulfobulbia</taxon>
        <taxon>Desulfobulbales</taxon>
        <taxon>Desulfobulbaceae</taxon>
        <taxon>Desulfolithobacter</taxon>
    </lineage>
</organism>
<dbReference type="RefSeq" id="WP_267927626.1">
    <property type="nucleotide sequence ID" value="NZ_AP024233.1"/>
</dbReference>
<feature type="transmembrane region" description="Helical" evidence="5">
    <location>
        <begin position="349"/>
        <end position="371"/>
    </location>
</feature>
<dbReference type="KEGG" id="ddu:GF1_00520"/>
<name>A0A915XK26_9BACT</name>
<proteinExistence type="predicted"/>
<dbReference type="Pfam" id="PF04932">
    <property type="entry name" value="Wzy_C"/>
    <property type="match status" value="1"/>
</dbReference>
<feature type="transmembrane region" description="Helical" evidence="5">
    <location>
        <begin position="252"/>
        <end position="272"/>
    </location>
</feature>
<keyword evidence="3 5" id="KW-1133">Transmembrane helix</keyword>
<evidence type="ECO:0000259" key="6">
    <source>
        <dbReference type="Pfam" id="PF04932"/>
    </source>
</evidence>
<feature type="transmembrane region" description="Helical" evidence="5">
    <location>
        <begin position="383"/>
        <end position="404"/>
    </location>
</feature>
<dbReference type="Proteomes" id="UP001063350">
    <property type="component" value="Chromosome"/>
</dbReference>
<accession>A0A915XK26</accession>
<evidence type="ECO:0000313" key="7">
    <source>
        <dbReference type="EMBL" id="BCO07676.1"/>
    </source>
</evidence>
<evidence type="ECO:0000256" key="3">
    <source>
        <dbReference type="ARBA" id="ARBA00022989"/>
    </source>
</evidence>
<reference evidence="7" key="1">
    <citation type="submission" date="2020-12" db="EMBL/GenBank/DDBJ databases">
        <title>Desulfobium dissulfuricans gen. nov., sp. nov., a novel mesophilic, sulfate-reducing bacterium isolated from a deep-sea hydrothermal vent.</title>
        <authorList>
            <person name="Hashimoto Y."/>
            <person name="Tame A."/>
            <person name="Sawayama S."/>
            <person name="Miyazaki J."/>
            <person name="Takai K."/>
            <person name="Nakagawa S."/>
        </authorList>
    </citation>
    <scope>NUCLEOTIDE SEQUENCE</scope>
    <source>
        <strain evidence="7">GF1</strain>
    </source>
</reference>
<feature type="transmembrane region" description="Helical" evidence="5">
    <location>
        <begin position="197"/>
        <end position="217"/>
    </location>
</feature>
<dbReference type="AlphaFoldDB" id="A0A915XK26"/>
<feature type="transmembrane region" description="Helical" evidence="5">
    <location>
        <begin position="410"/>
        <end position="428"/>
    </location>
</feature>
<feature type="transmembrane region" description="Helical" evidence="5">
    <location>
        <begin position="107"/>
        <end position="124"/>
    </location>
</feature>
<dbReference type="GO" id="GO:0016020">
    <property type="term" value="C:membrane"/>
    <property type="evidence" value="ECO:0007669"/>
    <property type="project" value="UniProtKB-SubCell"/>
</dbReference>
<keyword evidence="4 5" id="KW-0472">Membrane</keyword>
<evidence type="ECO:0000256" key="2">
    <source>
        <dbReference type="ARBA" id="ARBA00022692"/>
    </source>
</evidence>